<sequence>MARLSLHGHVTGRVQGVGFRHSTATEAVRQGLSGWVRNLGDGLVELFFEGTAAAVGALASWLESGPPQAEVTELELQEQPWQGHTGFVVQR</sequence>
<evidence type="ECO:0000313" key="10">
    <source>
        <dbReference type="Proteomes" id="UP000198606"/>
    </source>
</evidence>
<dbReference type="PROSITE" id="PS00150">
    <property type="entry name" value="ACYLPHOSPHATASE_1"/>
    <property type="match status" value="1"/>
</dbReference>
<dbReference type="Proteomes" id="UP000198606">
    <property type="component" value="Unassembled WGS sequence"/>
</dbReference>
<protein>
    <recommendedName>
        <fullName evidence="3 5">Acylphosphatase</fullName>
        <ecNumber evidence="2 5">3.6.1.7</ecNumber>
    </recommendedName>
</protein>
<evidence type="ECO:0000256" key="4">
    <source>
        <dbReference type="ARBA" id="ARBA00047645"/>
    </source>
</evidence>
<feature type="active site" evidence="5">
    <location>
        <position position="38"/>
    </location>
</feature>
<dbReference type="NCBIfam" id="NF011014">
    <property type="entry name" value="PRK14442.1"/>
    <property type="match status" value="1"/>
</dbReference>
<accession>A0A1G8JDJ1</accession>
<comment type="catalytic activity">
    <reaction evidence="4 5 6">
        <text>an acyl phosphate + H2O = a carboxylate + phosphate + H(+)</text>
        <dbReference type="Rhea" id="RHEA:14965"/>
        <dbReference type="ChEBI" id="CHEBI:15377"/>
        <dbReference type="ChEBI" id="CHEBI:15378"/>
        <dbReference type="ChEBI" id="CHEBI:29067"/>
        <dbReference type="ChEBI" id="CHEBI:43474"/>
        <dbReference type="ChEBI" id="CHEBI:59918"/>
        <dbReference type="EC" id="3.6.1.7"/>
    </reaction>
</comment>
<dbReference type="PROSITE" id="PS00151">
    <property type="entry name" value="ACYLPHOSPHATASE_2"/>
    <property type="match status" value="1"/>
</dbReference>
<dbReference type="InterPro" id="IPR020456">
    <property type="entry name" value="Acylphosphatase"/>
</dbReference>
<comment type="similarity">
    <text evidence="1 7">Belongs to the acylphosphatase family.</text>
</comment>
<reference evidence="9 10" key="1">
    <citation type="submission" date="2016-10" db="EMBL/GenBank/DDBJ databases">
        <authorList>
            <person name="de Groot N.N."/>
        </authorList>
    </citation>
    <scope>NUCLEOTIDE SEQUENCE [LARGE SCALE GENOMIC DNA]</scope>
    <source>
        <strain evidence="9 10">LMG 18387</strain>
    </source>
</reference>
<keyword evidence="5 6" id="KW-0378">Hydrolase</keyword>
<feature type="active site" evidence="5">
    <location>
        <position position="20"/>
    </location>
</feature>
<gene>
    <name evidence="9" type="ORF">SAMN05216588_11480</name>
</gene>
<evidence type="ECO:0000256" key="1">
    <source>
        <dbReference type="ARBA" id="ARBA00005614"/>
    </source>
</evidence>
<dbReference type="AlphaFoldDB" id="A0A1G8JDJ1"/>
<dbReference type="STRING" id="29435.SAMN05216588_11480"/>
<evidence type="ECO:0000256" key="7">
    <source>
        <dbReference type="RuleBase" id="RU004168"/>
    </source>
</evidence>
<dbReference type="PANTHER" id="PTHR47268:SF4">
    <property type="entry name" value="ACYLPHOSPHATASE"/>
    <property type="match status" value="1"/>
</dbReference>
<evidence type="ECO:0000259" key="8">
    <source>
        <dbReference type="PROSITE" id="PS51160"/>
    </source>
</evidence>
<dbReference type="InterPro" id="IPR017968">
    <property type="entry name" value="Acylphosphatase_CS"/>
</dbReference>
<evidence type="ECO:0000256" key="5">
    <source>
        <dbReference type="PROSITE-ProRule" id="PRU00520"/>
    </source>
</evidence>
<dbReference type="RefSeq" id="WP_084306060.1">
    <property type="nucleotide sequence ID" value="NZ_FNDG01000014.1"/>
</dbReference>
<organism evidence="9 10">
    <name type="scientific">Phytopseudomonas flavescens</name>
    <dbReference type="NCBI Taxonomy" id="29435"/>
    <lineage>
        <taxon>Bacteria</taxon>
        <taxon>Pseudomonadati</taxon>
        <taxon>Pseudomonadota</taxon>
        <taxon>Gammaproteobacteria</taxon>
        <taxon>Pseudomonadales</taxon>
        <taxon>Pseudomonadaceae</taxon>
        <taxon>Phytopseudomonas</taxon>
    </lineage>
</organism>
<name>A0A1G8JDJ1_9GAMM</name>
<dbReference type="EMBL" id="FNDG01000014">
    <property type="protein sequence ID" value="SDI28720.1"/>
    <property type="molecule type" value="Genomic_DNA"/>
</dbReference>
<dbReference type="InterPro" id="IPR001792">
    <property type="entry name" value="Acylphosphatase-like_dom"/>
</dbReference>
<evidence type="ECO:0000256" key="3">
    <source>
        <dbReference type="ARBA" id="ARBA00015991"/>
    </source>
</evidence>
<dbReference type="GO" id="GO:0003998">
    <property type="term" value="F:acylphosphatase activity"/>
    <property type="evidence" value="ECO:0007669"/>
    <property type="project" value="UniProtKB-EC"/>
</dbReference>
<dbReference type="Gene3D" id="3.30.70.100">
    <property type="match status" value="1"/>
</dbReference>
<proteinExistence type="inferred from homology"/>
<evidence type="ECO:0000256" key="2">
    <source>
        <dbReference type="ARBA" id="ARBA00012150"/>
    </source>
</evidence>
<evidence type="ECO:0000256" key="6">
    <source>
        <dbReference type="RuleBase" id="RU000553"/>
    </source>
</evidence>
<dbReference type="PRINTS" id="PR00112">
    <property type="entry name" value="ACYLPHPHTASE"/>
</dbReference>
<evidence type="ECO:0000313" key="9">
    <source>
        <dbReference type="EMBL" id="SDI28720.1"/>
    </source>
</evidence>
<dbReference type="PROSITE" id="PS51160">
    <property type="entry name" value="ACYLPHOSPHATASE_3"/>
    <property type="match status" value="1"/>
</dbReference>
<dbReference type="SUPFAM" id="SSF54975">
    <property type="entry name" value="Acylphosphatase/BLUF domain-like"/>
    <property type="match status" value="1"/>
</dbReference>
<dbReference type="Pfam" id="PF00708">
    <property type="entry name" value="Acylphosphatase"/>
    <property type="match status" value="1"/>
</dbReference>
<dbReference type="EC" id="3.6.1.7" evidence="2 5"/>
<dbReference type="PANTHER" id="PTHR47268">
    <property type="entry name" value="ACYLPHOSPHATASE"/>
    <property type="match status" value="1"/>
</dbReference>
<feature type="domain" description="Acylphosphatase-like" evidence="8">
    <location>
        <begin position="5"/>
        <end position="91"/>
    </location>
</feature>
<dbReference type="InterPro" id="IPR036046">
    <property type="entry name" value="Acylphosphatase-like_dom_sf"/>
</dbReference>